<dbReference type="Proteomes" id="UP000622604">
    <property type="component" value="Unassembled WGS sequence"/>
</dbReference>
<organism evidence="2 3">
    <name type="scientific">Paraglaciecola chathamensis</name>
    <dbReference type="NCBI Taxonomy" id="368405"/>
    <lineage>
        <taxon>Bacteria</taxon>
        <taxon>Pseudomonadati</taxon>
        <taxon>Pseudomonadota</taxon>
        <taxon>Gammaproteobacteria</taxon>
        <taxon>Alteromonadales</taxon>
        <taxon>Alteromonadaceae</taxon>
        <taxon>Paraglaciecola</taxon>
    </lineage>
</organism>
<gene>
    <name evidence="2" type="ORF">GCM10011274_07800</name>
</gene>
<keyword evidence="1" id="KW-0732">Signal</keyword>
<evidence type="ECO:0008006" key="4">
    <source>
        <dbReference type="Google" id="ProtNLM"/>
    </source>
</evidence>
<proteinExistence type="predicted"/>
<evidence type="ECO:0000256" key="1">
    <source>
        <dbReference type="SAM" id="SignalP"/>
    </source>
</evidence>
<evidence type="ECO:0000313" key="2">
    <source>
        <dbReference type="EMBL" id="GGZ52244.1"/>
    </source>
</evidence>
<dbReference type="EMBL" id="BMZC01000002">
    <property type="protein sequence ID" value="GGZ52244.1"/>
    <property type="molecule type" value="Genomic_DNA"/>
</dbReference>
<dbReference type="AlphaFoldDB" id="A0A8H9M2G0"/>
<sequence>MRQFIIHLITFFLFVSCSYSAHALVVVVGKNNPVEALSKTQVIDIYMGRYNTFPNGVVARPLDRVAGSDAKQKFYRLLVNKSEEKINAYWARLLFSGRASPPSSYATNDEMLDELRSSKQTIGYVLESEVDDSLKVVYRFEK</sequence>
<dbReference type="Gene3D" id="3.40.190.10">
    <property type="entry name" value="Periplasmic binding protein-like II"/>
    <property type="match status" value="1"/>
</dbReference>
<dbReference type="SUPFAM" id="SSF53850">
    <property type="entry name" value="Periplasmic binding protein-like II"/>
    <property type="match status" value="1"/>
</dbReference>
<reference evidence="2" key="1">
    <citation type="journal article" date="2014" name="Int. J. Syst. Evol. Microbiol.">
        <title>Complete genome sequence of Corynebacterium casei LMG S-19264T (=DSM 44701T), isolated from a smear-ripened cheese.</title>
        <authorList>
            <consortium name="US DOE Joint Genome Institute (JGI-PGF)"/>
            <person name="Walter F."/>
            <person name="Albersmeier A."/>
            <person name="Kalinowski J."/>
            <person name="Ruckert C."/>
        </authorList>
    </citation>
    <scope>NUCLEOTIDE SEQUENCE</scope>
    <source>
        <strain evidence="2">KCTC 32337</strain>
    </source>
</reference>
<reference evidence="2" key="2">
    <citation type="submission" date="2020-09" db="EMBL/GenBank/DDBJ databases">
        <authorList>
            <person name="Sun Q."/>
            <person name="Kim S."/>
        </authorList>
    </citation>
    <scope>NUCLEOTIDE SEQUENCE</scope>
    <source>
        <strain evidence="2">KCTC 32337</strain>
    </source>
</reference>
<protein>
    <recommendedName>
        <fullName evidence="4">Phosphate ABC transporter substrate-binding protein</fullName>
    </recommendedName>
</protein>
<dbReference type="PROSITE" id="PS51257">
    <property type="entry name" value="PROKAR_LIPOPROTEIN"/>
    <property type="match status" value="1"/>
</dbReference>
<name>A0A8H9M2G0_9ALTE</name>
<dbReference type="RefSeq" id="WP_008303682.1">
    <property type="nucleotide sequence ID" value="NZ_BMZC01000002.1"/>
</dbReference>
<evidence type="ECO:0000313" key="3">
    <source>
        <dbReference type="Proteomes" id="UP000622604"/>
    </source>
</evidence>
<comment type="caution">
    <text evidence="2">The sequence shown here is derived from an EMBL/GenBank/DDBJ whole genome shotgun (WGS) entry which is preliminary data.</text>
</comment>
<feature type="chain" id="PRO_5034678916" description="Phosphate ABC transporter substrate-binding protein" evidence="1">
    <location>
        <begin position="24"/>
        <end position="142"/>
    </location>
</feature>
<feature type="signal peptide" evidence="1">
    <location>
        <begin position="1"/>
        <end position="23"/>
    </location>
</feature>
<accession>A0A8H9M2G0</accession>